<dbReference type="CDD" id="cd03215">
    <property type="entry name" value="ABC_Carb_Monos_II"/>
    <property type="match status" value="1"/>
</dbReference>
<dbReference type="InterPro" id="IPR017871">
    <property type="entry name" value="ABC_transporter-like_CS"/>
</dbReference>
<evidence type="ECO:0000256" key="3">
    <source>
        <dbReference type="ARBA" id="ARBA00011262"/>
    </source>
</evidence>
<comment type="subcellular location">
    <subcellularLocation>
        <location evidence="1">Cell inner membrane</location>
        <topology evidence="1">Peripheral membrane protein</topology>
    </subcellularLocation>
</comment>
<protein>
    <recommendedName>
        <fullName evidence="4">Autoinducer 2 import ATP-binding protein LsrA</fullName>
        <ecNumber evidence="8">7.6.2.13</ecNumber>
    </recommendedName>
</protein>
<evidence type="ECO:0000256" key="4">
    <source>
        <dbReference type="ARBA" id="ARBA00019459"/>
    </source>
</evidence>
<evidence type="ECO:0000256" key="6">
    <source>
        <dbReference type="ARBA" id="ARBA00022840"/>
    </source>
</evidence>
<dbReference type="InterPro" id="IPR050107">
    <property type="entry name" value="ABC_carbohydrate_import_ATPase"/>
</dbReference>
<evidence type="ECO:0000256" key="7">
    <source>
        <dbReference type="ARBA" id="ARBA00023747"/>
    </source>
</evidence>
<name>A0ABV9FHS0_9BACL</name>
<dbReference type="PANTHER" id="PTHR43790">
    <property type="entry name" value="CARBOHYDRATE TRANSPORT ATP-BINDING PROTEIN MG119-RELATED"/>
    <property type="match status" value="1"/>
</dbReference>
<evidence type="ECO:0000313" key="12">
    <source>
        <dbReference type="Proteomes" id="UP001596028"/>
    </source>
</evidence>
<dbReference type="PROSITE" id="PS00211">
    <property type="entry name" value="ABC_TRANSPORTER_1"/>
    <property type="match status" value="1"/>
</dbReference>
<accession>A0ABV9FHS0</accession>
<gene>
    <name evidence="11" type="ORF">ACFO3S_20945</name>
</gene>
<proteinExistence type="inferred from homology"/>
<evidence type="ECO:0000256" key="2">
    <source>
        <dbReference type="ARBA" id="ARBA00009404"/>
    </source>
</evidence>
<comment type="function">
    <text evidence="7">Part of the ABC transporter complex LsrABCD involved in autoinducer 2 (AI-2) import. Responsible for energy coupling to the transport system.</text>
</comment>
<evidence type="ECO:0000259" key="10">
    <source>
        <dbReference type="PROSITE" id="PS50893"/>
    </source>
</evidence>
<dbReference type="PANTHER" id="PTHR43790:SF2">
    <property type="entry name" value="AUTOINDUCER 2 IMPORT ATP-BINDING PROTEIN LSRA"/>
    <property type="match status" value="1"/>
</dbReference>
<dbReference type="GO" id="GO:0005524">
    <property type="term" value="F:ATP binding"/>
    <property type="evidence" value="ECO:0007669"/>
    <property type="project" value="UniProtKB-KW"/>
</dbReference>
<dbReference type="InterPro" id="IPR027417">
    <property type="entry name" value="P-loop_NTPase"/>
</dbReference>
<sequence>MEPCVLELRQIAKSYANNRVLQDINLQLKQGEIRALIGENGAGKTTLVKILLGLEQHDTGEILIDGKAATIRNPVQAQQNGLAAVFQEVNLFPAMSVIENVYFGLFGSAVYINWPEVEKEVSAIFKSLNIEMDLTRKVSRLTLLEKKIVEVVRAVCMKSRILLLDEATADLDEVESNDVLRLIKRLSESGLTVLFISHQLDEMMKIADTITIMREGKVIETSSADKQSVKTIISNMTQDRLTNPYPKIKLQQQGREVLKVEKINNEEKLRNISFLLRQGEIVGITGLSDSGCAAVARAIVGLGRNTTGKMYINRKPVWIQSPKDAIRHQIGYIPGDRNESLIHLLGIHQNLSLSNFRTMTRGGIIDLDLENRVAEDYMVRLGIRARSAKMKVKHLSAGNRQKVMIAKSLLTRAKIYLLEDPTKGLDVSSKVEVYNIMNDIVLHGGSILLISSDLGEVLGMCDRVLVMYRGAIVKELAGEEMNEKSIVYYASGEK</sequence>
<evidence type="ECO:0000313" key="11">
    <source>
        <dbReference type="EMBL" id="MFC4600724.1"/>
    </source>
</evidence>
<organism evidence="11 12">
    <name type="scientific">Cohnella hongkongensis</name>
    <dbReference type="NCBI Taxonomy" id="178337"/>
    <lineage>
        <taxon>Bacteria</taxon>
        <taxon>Bacillati</taxon>
        <taxon>Bacillota</taxon>
        <taxon>Bacilli</taxon>
        <taxon>Bacillales</taxon>
        <taxon>Paenibacillaceae</taxon>
        <taxon>Cohnella</taxon>
    </lineage>
</organism>
<dbReference type="Proteomes" id="UP001596028">
    <property type="component" value="Unassembled WGS sequence"/>
</dbReference>
<keyword evidence="12" id="KW-1185">Reference proteome</keyword>
<dbReference type="RefSeq" id="WP_378100060.1">
    <property type="nucleotide sequence ID" value="NZ_JBHSEP010000018.1"/>
</dbReference>
<keyword evidence="6 11" id="KW-0067">ATP-binding</keyword>
<dbReference type="EMBL" id="JBHSEP010000018">
    <property type="protein sequence ID" value="MFC4600724.1"/>
    <property type="molecule type" value="Genomic_DNA"/>
</dbReference>
<dbReference type="SMART" id="SM00382">
    <property type="entry name" value="AAA"/>
    <property type="match status" value="1"/>
</dbReference>
<comment type="caution">
    <text evidence="11">The sequence shown here is derived from an EMBL/GenBank/DDBJ whole genome shotgun (WGS) entry which is preliminary data.</text>
</comment>
<dbReference type="InterPro" id="IPR003439">
    <property type="entry name" value="ABC_transporter-like_ATP-bd"/>
</dbReference>
<evidence type="ECO:0000256" key="8">
    <source>
        <dbReference type="ARBA" id="ARBA00023798"/>
    </source>
</evidence>
<dbReference type="CDD" id="cd03216">
    <property type="entry name" value="ABC_Carb_Monos_I"/>
    <property type="match status" value="1"/>
</dbReference>
<keyword evidence="5" id="KW-0547">Nucleotide-binding</keyword>
<dbReference type="SUPFAM" id="SSF52540">
    <property type="entry name" value="P-loop containing nucleoside triphosphate hydrolases"/>
    <property type="match status" value="2"/>
</dbReference>
<dbReference type="Pfam" id="PF00005">
    <property type="entry name" value="ABC_tran"/>
    <property type="match status" value="2"/>
</dbReference>
<dbReference type="PROSITE" id="PS50893">
    <property type="entry name" value="ABC_TRANSPORTER_2"/>
    <property type="match status" value="2"/>
</dbReference>
<evidence type="ECO:0000256" key="1">
    <source>
        <dbReference type="ARBA" id="ARBA00004417"/>
    </source>
</evidence>
<comment type="subunit">
    <text evidence="3">The complex is composed of two ATP-binding proteins (LsrA), two transmembrane proteins (LsrC and LsrD) and a solute-binding protein (LsrB).</text>
</comment>
<dbReference type="InterPro" id="IPR003593">
    <property type="entry name" value="AAA+_ATPase"/>
</dbReference>
<feature type="domain" description="ABC transporter" evidence="10">
    <location>
        <begin position="6"/>
        <end position="240"/>
    </location>
</feature>
<dbReference type="EC" id="7.6.2.13" evidence="8"/>
<comment type="similarity">
    <text evidence="2">Belongs to the ABC transporter superfamily. AI-2 autoinducer porter (TC 3.A.1.2.8) family.</text>
</comment>
<evidence type="ECO:0000256" key="9">
    <source>
        <dbReference type="ARBA" id="ARBA00034076"/>
    </source>
</evidence>
<comment type="catalytic activity">
    <reaction evidence="9">
        <text>ATP + H2O + (2R,4S)-2-methyl-2,3,3,4-tetrahydroxytetrahydrofuran-[AI-2-binding protein]Side 1 = ADP + phosphate + (2R,4S)-2-methyl-2,3,3,4-tetrahydroxytetrahydrofuranSide 2 + [AI-2-binding protein]Side 1.</text>
        <dbReference type="EC" id="7.6.2.13"/>
    </reaction>
</comment>
<dbReference type="Gene3D" id="3.40.50.300">
    <property type="entry name" value="P-loop containing nucleotide triphosphate hydrolases"/>
    <property type="match status" value="2"/>
</dbReference>
<reference evidence="12" key="1">
    <citation type="journal article" date="2019" name="Int. J. Syst. Evol. Microbiol.">
        <title>The Global Catalogue of Microorganisms (GCM) 10K type strain sequencing project: providing services to taxonomists for standard genome sequencing and annotation.</title>
        <authorList>
            <consortium name="The Broad Institute Genomics Platform"/>
            <consortium name="The Broad Institute Genome Sequencing Center for Infectious Disease"/>
            <person name="Wu L."/>
            <person name="Ma J."/>
        </authorList>
    </citation>
    <scope>NUCLEOTIDE SEQUENCE [LARGE SCALE GENOMIC DNA]</scope>
    <source>
        <strain evidence="12">CCUG 49571</strain>
    </source>
</reference>
<evidence type="ECO:0000256" key="5">
    <source>
        <dbReference type="ARBA" id="ARBA00022741"/>
    </source>
</evidence>
<feature type="domain" description="ABC transporter" evidence="10">
    <location>
        <begin position="252"/>
        <end position="494"/>
    </location>
</feature>